<dbReference type="Proteomes" id="UP000030762">
    <property type="component" value="Unassembled WGS sequence"/>
</dbReference>
<accession>T0PH65</accession>
<dbReference type="AlphaFoldDB" id="T0PH65"/>
<name>T0PH65_SAPDV</name>
<dbReference type="InParanoid" id="T0PH65"/>
<sequence>MRVWNCSGVASVVVATGGGKQPVMINADTDTMTDVCVYELWSGPSGVMSGSMQVSVTVVDAFFGWTSVEMTATSTTHGASSATVTMTALQWLPNTAPMQILLPTVRLETFEDEMVFLATSAITRPIQLPSDYVLTLLEVVTNGVWIQGICGPCDNTSVMGAFTKQFDGRWSGVIGVVPSQHYNGEIEFYVDVSLQSPILGHRPMLYRQPYQVDIIGVATVPQLSLAPMNTTIEYGKSASIWASASSRDASEAVRMELRPHGCDSNANVTANGAPVPLTWTSAGDCVYAISDMANVTGNSVVVATSIAMPVGFFGLAWFDVVATSADGAARAEIASPVSFVWLPNPAVMYEAAVTRHLEVFGGVAVDVSLDDIRSQVNASMDDYVNLGFEILAADARATASVFTVSRGNGITELSLNESRGSFVFTDFADDVRAGVVPVTHFHGLLSFVLRGYYGSPEFGAPPVVYGVQYEVQVWPTAELPLLVTANSSIVAGDRAHLHVSAQVSYWFDRDDDDFKLLLRMPTDACDGVQAVRANGVVAIPKSTSFGCAYDLTYYIVWDLSVSGPETALLQSPPVEIEVQAITGFAGASTYQVVSVWSRPSLQDSNVQTVVAEAVDTVVVTWQPSMNTIELLPVVIERSA</sequence>
<proteinExistence type="predicted"/>
<dbReference type="VEuPathDB" id="FungiDB:SDRG_17398"/>
<evidence type="ECO:0000313" key="2">
    <source>
        <dbReference type="Proteomes" id="UP000030762"/>
    </source>
</evidence>
<dbReference type="OrthoDB" id="10400160at2759"/>
<protein>
    <submittedName>
        <fullName evidence="1">Uncharacterized protein</fullName>
    </submittedName>
</protein>
<dbReference type="OMA" id="RMELRPH"/>
<reference evidence="1 2" key="1">
    <citation type="submission" date="2012-04" db="EMBL/GenBank/DDBJ databases">
        <title>The Genome Sequence of Saprolegnia declina VS20.</title>
        <authorList>
            <consortium name="The Broad Institute Genome Sequencing Platform"/>
            <person name="Russ C."/>
            <person name="Nusbaum C."/>
            <person name="Tyler B."/>
            <person name="van West P."/>
            <person name="Dieguez-Uribeondo J."/>
            <person name="de Bruijn I."/>
            <person name="Tripathy S."/>
            <person name="Jiang R."/>
            <person name="Young S.K."/>
            <person name="Zeng Q."/>
            <person name="Gargeya S."/>
            <person name="Fitzgerald M."/>
            <person name="Haas B."/>
            <person name="Abouelleil A."/>
            <person name="Alvarado L."/>
            <person name="Arachchi H.M."/>
            <person name="Berlin A."/>
            <person name="Chapman S.B."/>
            <person name="Goldberg J."/>
            <person name="Griggs A."/>
            <person name="Gujja S."/>
            <person name="Hansen M."/>
            <person name="Howarth C."/>
            <person name="Imamovic A."/>
            <person name="Larimer J."/>
            <person name="McCowen C."/>
            <person name="Montmayeur A."/>
            <person name="Murphy C."/>
            <person name="Neiman D."/>
            <person name="Pearson M."/>
            <person name="Priest M."/>
            <person name="Roberts A."/>
            <person name="Saif S."/>
            <person name="Shea T."/>
            <person name="Sisk P."/>
            <person name="Sykes S."/>
            <person name="Wortman J."/>
            <person name="Nusbaum C."/>
            <person name="Birren B."/>
        </authorList>
    </citation>
    <scope>NUCLEOTIDE SEQUENCE [LARGE SCALE GENOMIC DNA]</scope>
    <source>
        <strain evidence="1 2">VS20</strain>
    </source>
</reference>
<organism evidence="1 2">
    <name type="scientific">Saprolegnia diclina (strain VS20)</name>
    <dbReference type="NCBI Taxonomy" id="1156394"/>
    <lineage>
        <taxon>Eukaryota</taxon>
        <taxon>Sar</taxon>
        <taxon>Stramenopiles</taxon>
        <taxon>Oomycota</taxon>
        <taxon>Saprolegniomycetes</taxon>
        <taxon>Saprolegniales</taxon>
        <taxon>Saprolegniaceae</taxon>
        <taxon>Saprolegnia</taxon>
    </lineage>
</organism>
<evidence type="ECO:0000313" key="1">
    <source>
        <dbReference type="EMBL" id="EQC24709.1"/>
    </source>
</evidence>
<feature type="non-terminal residue" evidence="1">
    <location>
        <position position="639"/>
    </location>
</feature>
<keyword evidence="2" id="KW-1185">Reference proteome</keyword>
<dbReference type="RefSeq" id="XP_008621862.1">
    <property type="nucleotide sequence ID" value="XM_008623640.1"/>
</dbReference>
<gene>
    <name evidence="1" type="ORF">SDRG_17398</name>
</gene>
<dbReference type="EMBL" id="JH767460">
    <property type="protein sequence ID" value="EQC24709.1"/>
    <property type="molecule type" value="Genomic_DNA"/>
</dbReference>
<dbReference type="GeneID" id="19958125"/>